<accession>A0A9N7NJ07</accession>
<dbReference type="PANTHER" id="PTHR31286">
    <property type="entry name" value="GLYCINE-RICH CELL WALL STRUCTURAL PROTEIN 1.8-LIKE"/>
    <property type="match status" value="1"/>
</dbReference>
<evidence type="ECO:0000256" key="1">
    <source>
        <dbReference type="SAM" id="MobiDB-lite"/>
    </source>
</evidence>
<dbReference type="EMBL" id="CACSLK010027833">
    <property type="protein sequence ID" value="CAA0831795.1"/>
    <property type="molecule type" value="Genomic_DNA"/>
</dbReference>
<reference evidence="2" key="1">
    <citation type="submission" date="2019-12" db="EMBL/GenBank/DDBJ databases">
        <authorList>
            <person name="Scholes J."/>
        </authorList>
    </citation>
    <scope>NUCLEOTIDE SEQUENCE</scope>
</reference>
<feature type="region of interest" description="Disordered" evidence="1">
    <location>
        <begin position="159"/>
        <end position="178"/>
    </location>
</feature>
<organism evidence="2 3">
    <name type="scientific">Striga hermonthica</name>
    <name type="common">Purple witchweed</name>
    <name type="synonym">Buchnera hermonthica</name>
    <dbReference type="NCBI Taxonomy" id="68872"/>
    <lineage>
        <taxon>Eukaryota</taxon>
        <taxon>Viridiplantae</taxon>
        <taxon>Streptophyta</taxon>
        <taxon>Embryophyta</taxon>
        <taxon>Tracheophyta</taxon>
        <taxon>Spermatophyta</taxon>
        <taxon>Magnoliopsida</taxon>
        <taxon>eudicotyledons</taxon>
        <taxon>Gunneridae</taxon>
        <taxon>Pentapetalae</taxon>
        <taxon>asterids</taxon>
        <taxon>lamiids</taxon>
        <taxon>Lamiales</taxon>
        <taxon>Orobanchaceae</taxon>
        <taxon>Buchnereae</taxon>
        <taxon>Striga</taxon>
    </lineage>
</organism>
<evidence type="ECO:0000313" key="2">
    <source>
        <dbReference type="EMBL" id="CAA0831795.1"/>
    </source>
</evidence>
<evidence type="ECO:0008006" key="4">
    <source>
        <dbReference type="Google" id="ProtNLM"/>
    </source>
</evidence>
<dbReference type="PANTHER" id="PTHR31286:SF99">
    <property type="entry name" value="DUF4283 DOMAIN-CONTAINING PROTEIN"/>
    <property type="match status" value="1"/>
</dbReference>
<feature type="compositionally biased region" description="Polar residues" evidence="1">
    <location>
        <begin position="199"/>
        <end position="211"/>
    </location>
</feature>
<dbReference type="AlphaFoldDB" id="A0A9N7NJ07"/>
<dbReference type="OrthoDB" id="1751950at2759"/>
<dbReference type="Proteomes" id="UP001153555">
    <property type="component" value="Unassembled WGS sequence"/>
</dbReference>
<feature type="region of interest" description="Disordered" evidence="1">
    <location>
        <begin position="187"/>
        <end position="214"/>
    </location>
</feature>
<keyword evidence="3" id="KW-1185">Reference proteome</keyword>
<feature type="region of interest" description="Disordered" evidence="1">
    <location>
        <begin position="388"/>
        <end position="430"/>
    </location>
</feature>
<feature type="non-terminal residue" evidence="2">
    <location>
        <position position="1"/>
    </location>
</feature>
<feature type="non-terminal residue" evidence="2">
    <location>
        <position position="430"/>
    </location>
</feature>
<sequence>VHEDVVKVLTGGPYVIGNGYMHVQPWSITFDATQAEVTSTVAWIRLPGMPAHLYHNKVFRTIGRIVGKVIKIDQQKTALTRGKFARLAVVVDITKSLCVNFTLNANNNGSCTRTCPLYVFTVGDLATPAPRAFTTRYPKTMLPTLRKYSPTALYMDVNGGGGKPATSNRSDPSPYGPWIEVPQWAKQQYSRRNKGPAQTPKNPQSNPNQGSRFGVLGKEAYPEAISNFEFRTQSVEKSVGAGDLLKGTARNPGEREWRTVTSKKKSNMHGIHQPIVDTFGPGQHSGPKGGHSKKAGVAQLQRSKQTEPIMSMRSRVGPLTKDPLQNQIETIAVGAGLNPTKHQAIIVDEDHSNPLPTNSRRLDTIDTNGDEVMTDGEHEVHISPRTVARETTTTKRSDGQLGGDTPTYGQGGRLTVKWPTRQLRADRTTS</sequence>
<comment type="caution">
    <text evidence="2">The sequence shown here is derived from an EMBL/GenBank/DDBJ whole genome shotgun (WGS) entry which is preliminary data.</text>
</comment>
<evidence type="ECO:0000313" key="3">
    <source>
        <dbReference type="Proteomes" id="UP001153555"/>
    </source>
</evidence>
<proteinExistence type="predicted"/>
<dbReference type="InterPro" id="IPR040256">
    <property type="entry name" value="At4g02000-like"/>
</dbReference>
<protein>
    <recommendedName>
        <fullName evidence="4">DUF4283 domain-containing protein</fullName>
    </recommendedName>
</protein>
<gene>
    <name evidence="2" type="ORF">SHERM_27107</name>
</gene>
<name>A0A9N7NJ07_STRHE</name>